<name>A0A5M6ZLI1_9PROT</name>
<dbReference type="Gene3D" id="3.90.1300.10">
    <property type="entry name" value="Amidase signature (AS) domain"/>
    <property type="match status" value="1"/>
</dbReference>
<reference evidence="3 4" key="1">
    <citation type="submission" date="2019-09" db="EMBL/GenBank/DDBJ databases">
        <authorList>
            <person name="Kevbrin V."/>
            <person name="Grouzdev D.S."/>
        </authorList>
    </citation>
    <scope>NUCLEOTIDE SEQUENCE [LARGE SCALE GENOMIC DNA]</scope>
    <source>
        <strain evidence="3 4">G-192</strain>
    </source>
</reference>
<organism evidence="3 4">
    <name type="scientific">Alkalicaulis satelles</name>
    <dbReference type="NCBI Taxonomy" id="2609175"/>
    <lineage>
        <taxon>Bacteria</taxon>
        <taxon>Pseudomonadati</taxon>
        <taxon>Pseudomonadota</taxon>
        <taxon>Alphaproteobacteria</taxon>
        <taxon>Maricaulales</taxon>
        <taxon>Maricaulaceae</taxon>
        <taxon>Alkalicaulis</taxon>
    </lineage>
</organism>
<proteinExistence type="inferred from homology"/>
<keyword evidence="4" id="KW-1185">Reference proteome</keyword>
<dbReference type="Proteomes" id="UP000325122">
    <property type="component" value="Unassembled WGS sequence"/>
</dbReference>
<protein>
    <submittedName>
        <fullName evidence="3">Amidase</fullName>
    </submittedName>
</protein>
<feature type="domain" description="Amidase" evidence="2">
    <location>
        <begin position="34"/>
        <end position="435"/>
    </location>
</feature>
<dbReference type="EMBL" id="VWOJ01000001">
    <property type="protein sequence ID" value="KAA5804547.1"/>
    <property type="molecule type" value="Genomic_DNA"/>
</dbReference>
<dbReference type="InterPro" id="IPR000120">
    <property type="entry name" value="Amidase"/>
</dbReference>
<evidence type="ECO:0000259" key="2">
    <source>
        <dbReference type="Pfam" id="PF01425"/>
    </source>
</evidence>
<evidence type="ECO:0000256" key="1">
    <source>
        <dbReference type="ARBA" id="ARBA00009199"/>
    </source>
</evidence>
<dbReference type="InterPro" id="IPR023631">
    <property type="entry name" value="Amidase_dom"/>
</dbReference>
<comment type="caution">
    <text evidence="3">The sequence shown here is derived from an EMBL/GenBank/DDBJ whole genome shotgun (WGS) entry which is preliminary data.</text>
</comment>
<evidence type="ECO:0000313" key="3">
    <source>
        <dbReference type="EMBL" id="KAA5804547.1"/>
    </source>
</evidence>
<comment type="similarity">
    <text evidence="1">Belongs to the amidase family.</text>
</comment>
<dbReference type="PANTHER" id="PTHR11895:SF7">
    <property type="entry name" value="GLUTAMYL-TRNA(GLN) AMIDOTRANSFERASE SUBUNIT A, MITOCHONDRIAL"/>
    <property type="match status" value="1"/>
</dbReference>
<dbReference type="Pfam" id="PF01425">
    <property type="entry name" value="Amidase"/>
    <property type="match status" value="1"/>
</dbReference>
<evidence type="ECO:0000313" key="4">
    <source>
        <dbReference type="Proteomes" id="UP000325122"/>
    </source>
</evidence>
<dbReference type="GO" id="GO:0003824">
    <property type="term" value="F:catalytic activity"/>
    <property type="evidence" value="ECO:0007669"/>
    <property type="project" value="InterPro"/>
</dbReference>
<dbReference type="InterPro" id="IPR036928">
    <property type="entry name" value="AS_sf"/>
</dbReference>
<dbReference type="SUPFAM" id="SSF75304">
    <property type="entry name" value="Amidase signature (AS) enzymes"/>
    <property type="match status" value="1"/>
</dbReference>
<dbReference type="AlphaFoldDB" id="A0A5M6ZLI1"/>
<accession>A0A5M6ZLI1</accession>
<dbReference type="PANTHER" id="PTHR11895">
    <property type="entry name" value="TRANSAMIDASE"/>
    <property type="match status" value="1"/>
</dbReference>
<dbReference type="RefSeq" id="WP_150021578.1">
    <property type="nucleotide sequence ID" value="NZ_VWOJ01000001.1"/>
</dbReference>
<sequence>MSPATNDLPLKASQRTWAAQAAAFALGRWSPLDVFDAYAQRIARINPALNAVLDTRFTAAREEAGASADRWARGAPLSEIDGAVVLVKANIAVEGLPWHAGIKAYERRIARDDAACVARLKAAGAIIAGTVNMEEAALGAVTDNPWFGRTLNPWGKAGDALTPGGSSGGSGAAVAAGLCVMALGTDTMGSVRIPAAYCGVSGHKPGRGLVETGGVMALSTTLDHVGPLTRSARDLSAFLAALSGQPQRPQKGLTGLTIGRWRFEDELTCDPDVMAAFEIALARLDNAGARIVDVTPSHYAYGRSRRAGLLISEIEGARAHAAQLAETPEGFSEGLRKLLGWGAAQSADKVEAAYQLVRASETDAQDWFAQCDLVVSPVALEPAFAFGAPVPAGQADLTAFAAMAGLPATAAPMGLTPAGLPCAIQFMAPQGRDGLALRAASQFEMLAGGPLIPPGY</sequence>
<gene>
    <name evidence="3" type="ORF">F1654_00615</name>
</gene>